<dbReference type="AlphaFoldDB" id="A0A1F5P9Z1"/>
<dbReference type="EMBL" id="MFES01000001">
    <property type="protein sequence ID" value="OGE86675.1"/>
    <property type="molecule type" value="Genomic_DNA"/>
</dbReference>
<dbReference type="STRING" id="1817832.A3J48_01910"/>
<dbReference type="Proteomes" id="UP000176786">
    <property type="component" value="Unassembled WGS sequence"/>
</dbReference>
<sequence length="138" mass="14843">MSVITSTGGNVSEQLAIIRGVAVVEVEVVGQGVIGDDDTGAAGTVSEISEGDSVLCVGIRFTHVNCRYAGEPCRMRYHFNVIDCPYLLGSVCEEAVMTDRPDEGDSLCKPFEDAIAALVIGEHDEVMFHPGLTLRRKR</sequence>
<evidence type="ECO:0000313" key="2">
    <source>
        <dbReference type="Proteomes" id="UP000176786"/>
    </source>
</evidence>
<organism evidence="1 2">
    <name type="scientific">Candidatus Doudnabacteria bacterium RIFCSPHIGHO2_02_FULL_46_11</name>
    <dbReference type="NCBI Taxonomy" id="1817832"/>
    <lineage>
        <taxon>Bacteria</taxon>
        <taxon>Candidatus Doudnaibacteriota</taxon>
    </lineage>
</organism>
<gene>
    <name evidence="1" type="ORF">A3J48_01910</name>
</gene>
<comment type="caution">
    <text evidence="1">The sequence shown here is derived from an EMBL/GenBank/DDBJ whole genome shotgun (WGS) entry which is preliminary data.</text>
</comment>
<proteinExistence type="predicted"/>
<name>A0A1F5P9Z1_9BACT</name>
<protein>
    <submittedName>
        <fullName evidence="1">Uncharacterized protein</fullName>
    </submittedName>
</protein>
<reference evidence="1 2" key="1">
    <citation type="journal article" date="2016" name="Nat. Commun.">
        <title>Thousands of microbial genomes shed light on interconnected biogeochemical processes in an aquifer system.</title>
        <authorList>
            <person name="Anantharaman K."/>
            <person name="Brown C.T."/>
            <person name="Hug L.A."/>
            <person name="Sharon I."/>
            <person name="Castelle C.J."/>
            <person name="Probst A.J."/>
            <person name="Thomas B.C."/>
            <person name="Singh A."/>
            <person name="Wilkins M.J."/>
            <person name="Karaoz U."/>
            <person name="Brodie E.L."/>
            <person name="Williams K.H."/>
            <person name="Hubbard S.S."/>
            <person name="Banfield J.F."/>
        </authorList>
    </citation>
    <scope>NUCLEOTIDE SEQUENCE [LARGE SCALE GENOMIC DNA]</scope>
</reference>
<evidence type="ECO:0000313" key="1">
    <source>
        <dbReference type="EMBL" id="OGE86675.1"/>
    </source>
</evidence>
<accession>A0A1F5P9Z1</accession>